<proteinExistence type="predicted"/>
<evidence type="ECO:0000313" key="1">
    <source>
        <dbReference type="EMBL" id="VUZ57176.1"/>
    </source>
</evidence>
<keyword evidence="2" id="KW-1185">Reference proteome</keyword>
<dbReference type="EMBL" id="CABIJS010000712">
    <property type="protein sequence ID" value="VUZ57176.1"/>
    <property type="molecule type" value="Genomic_DNA"/>
</dbReference>
<dbReference type="AlphaFoldDB" id="A0A564ZCJ9"/>
<dbReference type="Proteomes" id="UP000321570">
    <property type="component" value="Unassembled WGS sequence"/>
</dbReference>
<reference evidence="1 2" key="1">
    <citation type="submission" date="2019-07" db="EMBL/GenBank/DDBJ databases">
        <authorList>
            <person name="Jastrzebski P J."/>
            <person name="Paukszto L."/>
            <person name="Jastrzebski P J."/>
        </authorList>
    </citation>
    <scope>NUCLEOTIDE SEQUENCE [LARGE SCALE GENOMIC DNA]</scope>
    <source>
        <strain evidence="1 2">WMS-il1</strain>
    </source>
</reference>
<gene>
    <name evidence="1" type="ORF">WMSIL1_LOCUS14666</name>
</gene>
<evidence type="ECO:0000313" key="2">
    <source>
        <dbReference type="Proteomes" id="UP000321570"/>
    </source>
</evidence>
<accession>A0A564ZCJ9</accession>
<name>A0A564ZCJ9_HYMDI</name>
<organism evidence="1 2">
    <name type="scientific">Hymenolepis diminuta</name>
    <name type="common">Rat tapeworm</name>
    <dbReference type="NCBI Taxonomy" id="6216"/>
    <lineage>
        <taxon>Eukaryota</taxon>
        <taxon>Metazoa</taxon>
        <taxon>Spiralia</taxon>
        <taxon>Lophotrochozoa</taxon>
        <taxon>Platyhelminthes</taxon>
        <taxon>Cestoda</taxon>
        <taxon>Eucestoda</taxon>
        <taxon>Cyclophyllidea</taxon>
        <taxon>Hymenolepididae</taxon>
        <taxon>Hymenolepis</taxon>
    </lineage>
</organism>
<protein>
    <submittedName>
        <fullName evidence="1">Uncharacterized protein</fullName>
    </submittedName>
</protein>
<sequence length="95" mass="10548">MEQMNLSKPDTDPEAFIKNVGEFHYEPSSFRPSAHLLPGYGFNSFIGTSKRLTGEVGLQDIAFSEWPPLRDSPGFADVHMDSTATPYDDAKVIIL</sequence>